<sequence>MRSLSPPFQETQDFEKLPIGTFCAWRFSDWVVAVTCMPLTLGAAIKGQWLSSDVICQIQGYVIQVWACFSLTIVALTAVNRYYRVVRPALYRKFFTKRLTMIVTTSSSLYVSLCR</sequence>
<comment type="caution">
    <text evidence="11">The sequence shown here is derived from an EMBL/GenBank/DDBJ whole genome shotgun (WGS) entry which is preliminary data.</text>
</comment>
<keyword evidence="5" id="KW-0297">G-protein coupled receptor</keyword>
<feature type="domain" description="G-protein coupled receptors family 1 profile" evidence="10">
    <location>
        <begin position="27"/>
        <end position="115"/>
    </location>
</feature>
<dbReference type="InterPro" id="IPR017452">
    <property type="entry name" value="GPCR_Rhodpsn_7TM"/>
</dbReference>
<evidence type="ECO:0000256" key="5">
    <source>
        <dbReference type="ARBA" id="ARBA00023040"/>
    </source>
</evidence>
<evidence type="ECO:0000256" key="2">
    <source>
        <dbReference type="ARBA" id="ARBA00022475"/>
    </source>
</evidence>
<dbReference type="GO" id="GO:0004930">
    <property type="term" value="F:G protein-coupled receptor activity"/>
    <property type="evidence" value="ECO:0007669"/>
    <property type="project" value="UniProtKB-KW"/>
</dbReference>
<name>A0A9X0D7D2_9CNID</name>
<keyword evidence="8" id="KW-0807">Transducer</keyword>
<evidence type="ECO:0000313" key="11">
    <source>
        <dbReference type="EMBL" id="KAJ7389276.1"/>
    </source>
</evidence>
<dbReference type="SUPFAM" id="SSF81321">
    <property type="entry name" value="Family A G protein-coupled receptor-like"/>
    <property type="match status" value="1"/>
</dbReference>
<keyword evidence="12" id="KW-1185">Reference proteome</keyword>
<evidence type="ECO:0000313" key="12">
    <source>
        <dbReference type="Proteomes" id="UP001163046"/>
    </source>
</evidence>
<dbReference type="GO" id="GO:0005886">
    <property type="term" value="C:plasma membrane"/>
    <property type="evidence" value="ECO:0007669"/>
    <property type="project" value="UniProtKB-SubCell"/>
</dbReference>
<keyword evidence="6 9" id="KW-0472">Membrane</keyword>
<comment type="subcellular location">
    <subcellularLocation>
        <location evidence="1">Cell membrane</location>
        <topology evidence="1">Multi-pass membrane protein</topology>
    </subcellularLocation>
</comment>
<evidence type="ECO:0000256" key="4">
    <source>
        <dbReference type="ARBA" id="ARBA00022989"/>
    </source>
</evidence>
<organism evidence="11 12">
    <name type="scientific">Desmophyllum pertusum</name>
    <dbReference type="NCBI Taxonomy" id="174260"/>
    <lineage>
        <taxon>Eukaryota</taxon>
        <taxon>Metazoa</taxon>
        <taxon>Cnidaria</taxon>
        <taxon>Anthozoa</taxon>
        <taxon>Hexacorallia</taxon>
        <taxon>Scleractinia</taxon>
        <taxon>Caryophylliina</taxon>
        <taxon>Caryophylliidae</taxon>
        <taxon>Desmophyllum</taxon>
    </lineage>
</organism>
<reference evidence="11" key="1">
    <citation type="submission" date="2023-01" db="EMBL/GenBank/DDBJ databases">
        <title>Genome assembly of the deep-sea coral Lophelia pertusa.</title>
        <authorList>
            <person name="Herrera S."/>
            <person name="Cordes E."/>
        </authorList>
    </citation>
    <scope>NUCLEOTIDE SEQUENCE</scope>
    <source>
        <strain evidence="11">USNM1676648</strain>
        <tissue evidence="11">Polyp</tissue>
    </source>
</reference>
<keyword evidence="4 9" id="KW-1133">Transmembrane helix</keyword>
<dbReference type="PROSITE" id="PS50262">
    <property type="entry name" value="G_PROTEIN_RECEP_F1_2"/>
    <property type="match status" value="1"/>
</dbReference>
<accession>A0A9X0D7D2</accession>
<evidence type="ECO:0000256" key="8">
    <source>
        <dbReference type="ARBA" id="ARBA00023224"/>
    </source>
</evidence>
<dbReference type="CDD" id="cd00637">
    <property type="entry name" value="7tm_classA_rhodopsin-like"/>
    <property type="match status" value="1"/>
</dbReference>
<dbReference type="OrthoDB" id="10037617at2759"/>
<gene>
    <name evidence="11" type="ORF">OS493_032433</name>
</gene>
<evidence type="ECO:0000259" key="10">
    <source>
        <dbReference type="PROSITE" id="PS50262"/>
    </source>
</evidence>
<dbReference type="EMBL" id="MU825436">
    <property type="protein sequence ID" value="KAJ7389276.1"/>
    <property type="molecule type" value="Genomic_DNA"/>
</dbReference>
<dbReference type="AlphaFoldDB" id="A0A9X0D7D2"/>
<protein>
    <recommendedName>
        <fullName evidence="10">G-protein coupled receptors family 1 profile domain-containing protein</fullName>
    </recommendedName>
</protein>
<feature type="transmembrane region" description="Helical" evidence="9">
    <location>
        <begin position="61"/>
        <end position="83"/>
    </location>
</feature>
<keyword evidence="2" id="KW-1003">Cell membrane</keyword>
<proteinExistence type="predicted"/>
<keyword evidence="3 9" id="KW-0812">Transmembrane</keyword>
<evidence type="ECO:0000256" key="1">
    <source>
        <dbReference type="ARBA" id="ARBA00004651"/>
    </source>
</evidence>
<dbReference type="PROSITE" id="PS00237">
    <property type="entry name" value="G_PROTEIN_RECEP_F1_1"/>
    <property type="match status" value="1"/>
</dbReference>
<evidence type="ECO:0000256" key="6">
    <source>
        <dbReference type="ARBA" id="ARBA00023136"/>
    </source>
</evidence>
<dbReference type="InterPro" id="IPR000276">
    <property type="entry name" value="GPCR_Rhodpsn"/>
</dbReference>
<keyword evidence="7" id="KW-0675">Receptor</keyword>
<dbReference type="PANTHER" id="PTHR22752">
    <property type="entry name" value="G PROTEIN-COUPLED RECEPTOR"/>
    <property type="match status" value="1"/>
</dbReference>
<dbReference type="Proteomes" id="UP001163046">
    <property type="component" value="Unassembled WGS sequence"/>
</dbReference>
<evidence type="ECO:0000256" key="9">
    <source>
        <dbReference type="SAM" id="Phobius"/>
    </source>
</evidence>
<evidence type="ECO:0000256" key="7">
    <source>
        <dbReference type="ARBA" id="ARBA00023170"/>
    </source>
</evidence>
<evidence type="ECO:0000256" key="3">
    <source>
        <dbReference type="ARBA" id="ARBA00022692"/>
    </source>
</evidence>
<dbReference type="Gene3D" id="1.20.1070.10">
    <property type="entry name" value="Rhodopsin 7-helix transmembrane proteins"/>
    <property type="match status" value="1"/>
</dbReference>
<dbReference type="Pfam" id="PF00001">
    <property type="entry name" value="7tm_1"/>
    <property type="match status" value="1"/>
</dbReference>